<dbReference type="AlphaFoldDB" id="A0A7C5DFP2"/>
<reference evidence="7" key="1">
    <citation type="journal article" date="2020" name="mSystems">
        <title>Genome- and Community-Level Interaction Insights into Carbon Utilization and Element Cycling Functions of Hydrothermarchaeota in Hydrothermal Sediment.</title>
        <authorList>
            <person name="Zhou Z."/>
            <person name="Liu Y."/>
            <person name="Xu W."/>
            <person name="Pan J."/>
            <person name="Luo Z.H."/>
            <person name="Li M."/>
        </authorList>
    </citation>
    <scope>NUCLEOTIDE SEQUENCE [LARGE SCALE GENOMIC DNA]</scope>
    <source>
        <strain evidence="7">HyVt-628</strain>
    </source>
</reference>
<accession>A0A7C5DFP2</accession>
<dbReference type="GO" id="GO:0046872">
    <property type="term" value="F:metal ion binding"/>
    <property type="evidence" value="ECO:0007669"/>
    <property type="project" value="UniProtKB-UniRule"/>
</dbReference>
<protein>
    <recommendedName>
        <fullName evidence="4">Molybdopterin molybdenumtransferase</fullName>
        <ecNumber evidence="4">2.10.1.1</ecNumber>
    </recommendedName>
</protein>
<dbReference type="SMART" id="SM00852">
    <property type="entry name" value="MoCF_biosynth"/>
    <property type="match status" value="1"/>
</dbReference>
<comment type="similarity">
    <text evidence="2 4">Belongs to the MoeA family.</text>
</comment>
<dbReference type="GO" id="GO:0006777">
    <property type="term" value="P:Mo-molybdopterin cofactor biosynthetic process"/>
    <property type="evidence" value="ECO:0007669"/>
    <property type="project" value="UniProtKB-UniRule"/>
</dbReference>
<dbReference type="Pfam" id="PF00994">
    <property type="entry name" value="MoCF_biosynth"/>
    <property type="match status" value="1"/>
</dbReference>
<comment type="pathway">
    <text evidence="4">Cofactor biosynthesis; molybdopterin biosynthesis.</text>
</comment>
<keyword evidence="4" id="KW-0460">Magnesium</keyword>
<organism evidence="7">
    <name type="scientific">Chlorobaculum parvum</name>
    <dbReference type="NCBI Taxonomy" id="274539"/>
    <lineage>
        <taxon>Bacteria</taxon>
        <taxon>Pseudomonadati</taxon>
        <taxon>Chlorobiota</taxon>
        <taxon>Chlorobiia</taxon>
        <taxon>Chlorobiales</taxon>
        <taxon>Chlorobiaceae</taxon>
        <taxon>Chlorobaculum</taxon>
    </lineage>
</organism>
<dbReference type="Pfam" id="PF03453">
    <property type="entry name" value="MoeA_N"/>
    <property type="match status" value="1"/>
</dbReference>
<proteinExistence type="inferred from homology"/>
<keyword evidence="5" id="KW-0472">Membrane</keyword>
<keyword evidence="4" id="KW-0479">Metal-binding</keyword>
<dbReference type="Gene3D" id="3.40.980.10">
    <property type="entry name" value="MoaB/Mog-like domain"/>
    <property type="match status" value="1"/>
</dbReference>
<dbReference type="NCBIfam" id="NF045515">
    <property type="entry name" value="Glp_gephyrin"/>
    <property type="match status" value="1"/>
</dbReference>
<dbReference type="CDD" id="cd00887">
    <property type="entry name" value="MoeA"/>
    <property type="match status" value="1"/>
</dbReference>
<sequence length="404" mass="42953">MSFIAYTESIDRLTALDTGAVRMEKVPLPDALGRILAEHIVADEDYPRHPTAAMDGYAIRAQDQSAGTIALHTSDNPAGSDAQPAVTPGMAVKTFTGAKMPEGADTLIPIENITVQSGAIRIDETVQAGFSVRPVGESYFAGEILIPQGTKIGYAEIGVMAGLNRAMVPVARRPRVGVLSTGSEILDLGESARSDSQIRSSNNYTIAALAQSAGAEAVQLGTAKDDRKSITEAFENALAVSDIVVSTGGVSVGDYDFVKDVVPALGAEVLYKGVRIKPGQHIMVARRGAQFILALPGFAYSSTVTFILYGLPLVRKMLGRAPAHTMVEAILAEPFKKRSRKTEFTTCNLRMSEGRYLVDFEDKKTASSAVLTNMLGNTALMVTDESDGSLDAGTTVRVIRLDPL</sequence>
<dbReference type="Gene3D" id="3.90.105.10">
    <property type="entry name" value="Molybdopterin biosynthesis moea protein, domain 2"/>
    <property type="match status" value="1"/>
</dbReference>
<evidence type="ECO:0000256" key="2">
    <source>
        <dbReference type="ARBA" id="ARBA00010763"/>
    </source>
</evidence>
<comment type="cofactor">
    <cofactor evidence="4">
        <name>Mg(2+)</name>
        <dbReference type="ChEBI" id="CHEBI:18420"/>
    </cofactor>
</comment>
<dbReference type="UniPathway" id="UPA00344"/>
<dbReference type="PANTHER" id="PTHR10192">
    <property type="entry name" value="MOLYBDOPTERIN BIOSYNTHESIS PROTEIN"/>
    <property type="match status" value="1"/>
</dbReference>
<dbReference type="SUPFAM" id="SSF63882">
    <property type="entry name" value="MoeA N-terminal region -like"/>
    <property type="match status" value="1"/>
</dbReference>
<dbReference type="EMBL" id="DRSK01000051">
    <property type="protein sequence ID" value="HHE07468.1"/>
    <property type="molecule type" value="Genomic_DNA"/>
</dbReference>
<dbReference type="InterPro" id="IPR038987">
    <property type="entry name" value="MoeA-like"/>
</dbReference>
<dbReference type="SUPFAM" id="SSF53218">
    <property type="entry name" value="Molybdenum cofactor biosynthesis proteins"/>
    <property type="match status" value="1"/>
</dbReference>
<evidence type="ECO:0000259" key="6">
    <source>
        <dbReference type="SMART" id="SM00852"/>
    </source>
</evidence>
<dbReference type="InterPro" id="IPR001453">
    <property type="entry name" value="MoaB/Mog_dom"/>
</dbReference>
<keyword evidence="4" id="KW-0808">Transferase</keyword>
<dbReference type="NCBIfam" id="TIGR00177">
    <property type="entry name" value="molyb_syn"/>
    <property type="match status" value="1"/>
</dbReference>
<keyword evidence="5" id="KW-1133">Transmembrane helix</keyword>
<dbReference type="InterPro" id="IPR036425">
    <property type="entry name" value="MoaB/Mog-like_dom_sf"/>
</dbReference>
<dbReference type="PANTHER" id="PTHR10192:SF5">
    <property type="entry name" value="GEPHYRIN"/>
    <property type="match status" value="1"/>
</dbReference>
<dbReference type="Proteomes" id="UP000886059">
    <property type="component" value="Unassembled WGS sequence"/>
</dbReference>
<evidence type="ECO:0000256" key="1">
    <source>
        <dbReference type="ARBA" id="ARBA00002901"/>
    </source>
</evidence>
<dbReference type="Gene3D" id="2.170.190.11">
    <property type="entry name" value="Molybdopterin biosynthesis moea protein, domain 3"/>
    <property type="match status" value="1"/>
</dbReference>
<keyword evidence="4" id="KW-0501">Molybdenum cofactor biosynthesis</keyword>
<comment type="function">
    <text evidence="1 4">Catalyzes the insertion of molybdate into adenylated molybdopterin with the concomitant release of AMP.</text>
</comment>
<keyword evidence="4" id="KW-0500">Molybdenum</keyword>
<dbReference type="InterPro" id="IPR005110">
    <property type="entry name" value="MoeA_linker/N"/>
</dbReference>
<evidence type="ECO:0000313" key="7">
    <source>
        <dbReference type="EMBL" id="HHE07468.1"/>
    </source>
</evidence>
<dbReference type="Gene3D" id="2.40.340.10">
    <property type="entry name" value="MoeA, C-terminal, domain IV"/>
    <property type="match status" value="1"/>
</dbReference>
<evidence type="ECO:0000256" key="5">
    <source>
        <dbReference type="SAM" id="Phobius"/>
    </source>
</evidence>
<dbReference type="EC" id="2.10.1.1" evidence="4"/>
<dbReference type="GO" id="GO:0061599">
    <property type="term" value="F:molybdopterin molybdotransferase activity"/>
    <property type="evidence" value="ECO:0007669"/>
    <property type="project" value="UniProtKB-UniRule"/>
</dbReference>
<evidence type="ECO:0000256" key="3">
    <source>
        <dbReference type="ARBA" id="ARBA00047317"/>
    </source>
</evidence>
<dbReference type="SUPFAM" id="SSF63867">
    <property type="entry name" value="MoeA C-terminal domain-like"/>
    <property type="match status" value="1"/>
</dbReference>
<dbReference type="GO" id="GO:0005829">
    <property type="term" value="C:cytosol"/>
    <property type="evidence" value="ECO:0007669"/>
    <property type="project" value="TreeGrafter"/>
</dbReference>
<keyword evidence="5" id="KW-0812">Transmembrane</keyword>
<comment type="caution">
    <text evidence="7">The sequence shown here is derived from an EMBL/GenBank/DDBJ whole genome shotgun (WGS) entry which is preliminary data.</text>
</comment>
<feature type="transmembrane region" description="Helical" evidence="5">
    <location>
        <begin position="291"/>
        <end position="311"/>
    </location>
</feature>
<name>A0A7C5DFP2_9CHLB</name>
<dbReference type="InterPro" id="IPR036135">
    <property type="entry name" value="MoeA_linker/N_sf"/>
</dbReference>
<dbReference type="InterPro" id="IPR036688">
    <property type="entry name" value="MoeA_C_domain_IV_sf"/>
</dbReference>
<evidence type="ECO:0000256" key="4">
    <source>
        <dbReference type="RuleBase" id="RU365090"/>
    </source>
</evidence>
<feature type="domain" description="MoaB/Mog" evidence="6">
    <location>
        <begin position="177"/>
        <end position="316"/>
    </location>
</feature>
<comment type="catalytic activity">
    <reaction evidence="3">
        <text>adenylyl-molybdopterin + molybdate = Mo-molybdopterin + AMP + H(+)</text>
        <dbReference type="Rhea" id="RHEA:35047"/>
        <dbReference type="ChEBI" id="CHEBI:15378"/>
        <dbReference type="ChEBI" id="CHEBI:36264"/>
        <dbReference type="ChEBI" id="CHEBI:62727"/>
        <dbReference type="ChEBI" id="CHEBI:71302"/>
        <dbReference type="ChEBI" id="CHEBI:456215"/>
        <dbReference type="EC" id="2.10.1.1"/>
    </reaction>
</comment>
<gene>
    <name evidence="7" type="ORF">ENL01_00850</name>
</gene>